<dbReference type="InterPro" id="IPR022830">
    <property type="entry name" value="Indigdn_synthA-like"/>
</dbReference>
<evidence type="ECO:0008006" key="7">
    <source>
        <dbReference type="Google" id="ProtNLM"/>
    </source>
</evidence>
<dbReference type="Pfam" id="PF04227">
    <property type="entry name" value="Indigoidine_A"/>
    <property type="match status" value="1"/>
</dbReference>
<keyword evidence="2" id="KW-0378">Hydrolase</keyword>
<keyword evidence="4" id="KW-0456">Lyase</keyword>
<evidence type="ECO:0000313" key="6">
    <source>
        <dbReference type="EMBL" id="SVA55258.1"/>
    </source>
</evidence>
<dbReference type="AlphaFoldDB" id="A0A381WSM7"/>
<dbReference type="GO" id="GO:0005737">
    <property type="term" value="C:cytoplasm"/>
    <property type="evidence" value="ECO:0007669"/>
    <property type="project" value="TreeGrafter"/>
</dbReference>
<name>A0A381WSM7_9ZZZZ</name>
<dbReference type="SUPFAM" id="SSF110581">
    <property type="entry name" value="Indigoidine synthase A-like"/>
    <property type="match status" value="1"/>
</dbReference>
<dbReference type="HAMAP" id="MF_01876">
    <property type="entry name" value="PsiMP_glycosidase"/>
    <property type="match status" value="1"/>
</dbReference>
<dbReference type="PANTHER" id="PTHR42909:SF1">
    <property type="entry name" value="CARBOHYDRATE KINASE PFKB DOMAIN-CONTAINING PROTEIN"/>
    <property type="match status" value="1"/>
</dbReference>
<dbReference type="GO" id="GO:0016798">
    <property type="term" value="F:hydrolase activity, acting on glycosyl bonds"/>
    <property type="evidence" value="ECO:0007669"/>
    <property type="project" value="UniProtKB-KW"/>
</dbReference>
<evidence type="ECO:0000256" key="2">
    <source>
        <dbReference type="ARBA" id="ARBA00022801"/>
    </source>
</evidence>
<dbReference type="Gene3D" id="3.40.1790.10">
    <property type="entry name" value="Indigoidine synthase domain"/>
    <property type="match status" value="1"/>
</dbReference>
<dbReference type="EMBL" id="UINC01012685">
    <property type="protein sequence ID" value="SVA55258.1"/>
    <property type="molecule type" value="Genomic_DNA"/>
</dbReference>
<proteinExistence type="inferred from homology"/>
<dbReference type="GO" id="GO:0046872">
    <property type="term" value="F:metal ion binding"/>
    <property type="evidence" value="ECO:0007669"/>
    <property type="project" value="UniProtKB-KW"/>
</dbReference>
<keyword evidence="1" id="KW-0479">Metal-binding</keyword>
<gene>
    <name evidence="6" type="ORF">METZ01_LOCUS108112</name>
</gene>
<evidence type="ECO:0000256" key="4">
    <source>
        <dbReference type="ARBA" id="ARBA00023239"/>
    </source>
</evidence>
<reference evidence="6" key="1">
    <citation type="submission" date="2018-05" db="EMBL/GenBank/DDBJ databases">
        <authorList>
            <person name="Lanie J.A."/>
            <person name="Ng W.-L."/>
            <person name="Kazmierczak K.M."/>
            <person name="Andrzejewski T.M."/>
            <person name="Davidsen T.M."/>
            <person name="Wayne K.J."/>
            <person name="Tettelin H."/>
            <person name="Glass J.I."/>
            <person name="Rusch D."/>
            <person name="Podicherti R."/>
            <person name="Tsui H.-C.T."/>
            <person name="Winkler M.E."/>
        </authorList>
    </citation>
    <scope>NUCLEOTIDE SEQUENCE</scope>
</reference>
<accession>A0A381WSM7</accession>
<sequence>MKNKPIVALESTLISHGLPYPENIKVAKLSIEAVRRNGSIPATIAIINGKIKVGLDDKEINILGKNNNVHKVSRHNLAIVISNKLHGATTVASSIYIASQLGIKFFATGGIGGVHLGSEKTFDVSADLRELSRTKMFVVCSGAKSILDLDKTYEKLETLGISRIGFKTNYMPGFWYYQTDKKVDFNFTTINNLVNFLKIHESLNQHSSVLLFNPIPKNKAIEKKHIDKWIKDSIKKAKKNSIEGKELTPFLIKEINSLSKNKTLKANIGLIINNALLAGKLAKNYKSN</sequence>
<dbReference type="PANTHER" id="PTHR42909">
    <property type="entry name" value="ZGC:136858"/>
    <property type="match status" value="1"/>
</dbReference>
<organism evidence="6">
    <name type="scientific">marine metagenome</name>
    <dbReference type="NCBI Taxonomy" id="408172"/>
    <lineage>
        <taxon>unclassified sequences</taxon>
        <taxon>metagenomes</taxon>
        <taxon>ecological metagenomes</taxon>
    </lineage>
</organism>
<keyword evidence="3" id="KW-0464">Manganese</keyword>
<evidence type="ECO:0000256" key="1">
    <source>
        <dbReference type="ARBA" id="ARBA00022723"/>
    </source>
</evidence>
<keyword evidence="5" id="KW-0326">Glycosidase</keyword>
<dbReference type="GO" id="GO:0004730">
    <property type="term" value="F:pseudouridylate synthase activity"/>
    <property type="evidence" value="ECO:0007669"/>
    <property type="project" value="InterPro"/>
</dbReference>
<dbReference type="InterPro" id="IPR007342">
    <property type="entry name" value="PsuG"/>
</dbReference>
<protein>
    <recommendedName>
        <fullName evidence="7">Pseudouridine-5'-phosphate glycosidase</fullName>
    </recommendedName>
</protein>
<evidence type="ECO:0000256" key="3">
    <source>
        <dbReference type="ARBA" id="ARBA00023211"/>
    </source>
</evidence>
<evidence type="ECO:0000256" key="5">
    <source>
        <dbReference type="ARBA" id="ARBA00023295"/>
    </source>
</evidence>